<proteinExistence type="predicted"/>
<dbReference type="InterPro" id="IPR029044">
    <property type="entry name" value="Nucleotide-diphossugar_trans"/>
</dbReference>
<name>A0A1M5IHL5_STRHI</name>
<organism evidence="1 2">
    <name type="scientific">Streptoalloteichus hindustanus</name>
    <dbReference type="NCBI Taxonomy" id="2017"/>
    <lineage>
        <taxon>Bacteria</taxon>
        <taxon>Bacillati</taxon>
        <taxon>Actinomycetota</taxon>
        <taxon>Actinomycetes</taxon>
        <taxon>Pseudonocardiales</taxon>
        <taxon>Pseudonocardiaceae</taxon>
        <taxon>Streptoalloteichus</taxon>
    </lineage>
</organism>
<dbReference type="RefSeq" id="WP_073486744.1">
    <property type="nucleotide sequence ID" value="NZ_FQVN01000007.1"/>
</dbReference>
<reference evidence="1 2" key="1">
    <citation type="submission" date="2016-11" db="EMBL/GenBank/DDBJ databases">
        <authorList>
            <person name="Jaros S."/>
            <person name="Januszkiewicz K."/>
            <person name="Wedrychowicz H."/>
        </authorList>
    </citation>
    <scope>NUCLEOTIDE SEQUENCE [LARGE SCALE GENOMIC DNA]</scope>
    <source>
        <strain evidence="1 2">DSM 44523</strain>
    </source>
</reference>
<accession>A0A1M5IHL5</accession>
<dbReference type="Gene3D" id="3.90.550.10">
    <property type="entry name" value="Spore Coat Polysaccharide Biosynthesis Protein SpsA, Chain A"/>
    <property type="match status" value="2"/>
</dbReference>
<dbReference type="Proteomes" id="UP000184501">
    <property type="component" value="Unassembled WGS sequence"/>
</dbReference>
<protein>
    <recommendedName>
        <fullName evidence="3">Glycosyl transferase family 2</fullName>
    </recommendedName>
</protein>
<dbReference type="AlphaFoldDB" id="A0A1M5IHL5"/>
<dbReference type="OrthoDB" id="3675293at2"/>
<gene>
    <name evidence="1" type="ORF">SAMN05444320_107275</name>
</gene>
<keyword evidence="2" id="KW-1185">Reference proteome</keyword>
<evidence type="ECO:0000313" key="1">
    <source>
        <dbReference type="EMBL" id="SHG27410.1"/>
    </source>
</evidence>
<dbReference type="EMBL" id="FQVN01000007">
    <property type="protein sequence ID" value="SHG27410.1"/>
    <property type="molecule type" value="Genomic_DNA"/>
</dbReference>
<evidence type="ECO:0008006" key="3">
    <source>
        <dbReference type="Google" id="ProtNLM"/>
    </source>
</evidence>
<evidence type="ECO:0000313" key="2">
    <source>
        <dbReference type="Proteomes" id="UP000184501"/>
    </source>
</evidence>
<sequence>MPLTHEVAVVLTCDPDQGHLPPTVLSSVDRQEPAPVERLLVPHGCRTLPDLPSTWQVMWGEWPHPAQMRNQAMARTSAPWVMFTNADQLLPAEAVAATLSAIGRSGNETGVVYQEDNAPRHDSSPPRAGQDYWRLRIGDHEPRRSTWRRSAVELVGGWSDRCDRLLDHALLLDITEAGWHALRLDAPAGHSAVPPPEAGQTVDGSEAVLAHDRWQARSLAVVSLHAGREATFPRWERFLSNADLPRKTSLYVVDNSGRRDFTTRIHDACSRIAETRGLTHVDVSVNTTTYQPRPDDDHMARGRNLQVARLYTSLLPRVREDLVLTLEDDIDPPLSAVRRLGQTITGTRGGPVGVVAAAWDRVADRYVSAGRGVDGIDGRWGESITWAELSDEPSDAACVGGACTMWTNSVLSQVPVNFRWNDDGKGRRGWDGLLCAEMRRRGFRVLVHGGVRCLHHTGGEIRDAVD</sequence>
<dbReference type="SUPFAM" id="SSF53448">
    <property type="entry name" value="Nucleotide-diphospho-sugar transferases"/>
    <property type="match status" value="2"/>
</dbReference>
<dbReference type="STRING" id="2017.SAMN05444320_107275"/>